<dbReference type="Proteomes" id="UP000759537">
    <property type="component" value="Unassembled WGS sequence"/>
</dbReference>
<protein>
    <submittedName>
        <fullName evidence="2">Uncharacterized protein</fullName>
    </submittedName>
</protein>
<accession>A0A9P5N4J3</accession>
<dbReference type="EMBL" id="WHVB01000002">
    <property type="protein sequence ID" value="KAF8486299.1"/>
    <property type="molecule type" value="Genomic_DNA"/>
</dbReference>
<evidence type="ECO:0000313" key="2">
    <source>
        <dbReference type="EMBL" id="KAF8486299.1"/>
    </source>
</evidence>
<feature type="region of interest" description="Disordered" evidence="1">
    <location>
        <begin position="74"/>
        <end position="113"/>
    </location>
</feature>
<reference evidence="2" key="2">
    <citation type="journal article" date="2020" name="Nat. Commun.">
        <title>Large-scale genome sequencing of mycorrhizal fungi provides insights into the early evolution of symbiotic traits.</title>
        <authorList>
            <person name="Miyauchi S."/>
            <person name="Kiss E."/>
            <person name="Kuo A."/>
            <person name="Drula E."/>
            <person name="Kohler A."/>
            <person name="Sanchez-Garcia M."/>
            <person name="Morin E."/>
            <person name="Andreopoulos B."/>
            <person name="Barry K.W."/>
            <person name="Bonito G."/>
            <person name="Buee M."/>
            <person name="Carver A."/>
            <person name="Chen C."/>
            <person name="Cichocki N."/>
            <person name="Clum A."/>
            <person name="Culley D."/>
            <person name="Crous P.W."/>
            <person name="Fauchery L."/>
            <person name="Girlanda M."/>
            <person name="Hayes R.D."/>
            <person name="Keri Z."/>
            <person name="LaButti K."/>
            <person name="Lipzen A."/>
            <person name="Lombard V."/>
            <person name="Magnuson J."/>
            <person name="Maillard F."/>
            <person name="Murat C."/>
            <person name="Nolan M."/>
            <person name="Ohm R.A."/>
            <person name="Pangilinan J."/>
            <person name="Pereira M.F."/>
            <person name="Perotto S."/>
            <person name="Peter M."/>
            <person name="Pfister S."/>
            <person name="Riley R."/>
            <person name="Sitrit Y."/>
            <person name="Stielow J.B."/>
            <person name="Szollosi G."/>
            <person name="Zifcakova L."/>
            <person name="Stursova M."/>
            <person name="Spatafora J.W."/>
            <person name="Tedersoo L."/>
            <person name="Vaario L.M."/>
            <person name="Yamada A."/>
            <person name="Yan M."/>
            <person name="Wang P."/>
            <person name="Xu J."/>
            <person name="Bruns T."/>
            <person name="Baldrian P."/>
            <person name="Vilgalys R."/>
            <person name="Dunand C."/>
            <person name="Henrissat B."/>
            <person name="Grigoriev I.V."/>
            <person name="Hibbett D."/>
            <person name="Nagy L.G."/>
            <person name="Martin F.M."/>
        </authorList>
    </citation>
    <scope>NUCLEOTIDE SEQUENCE</scope>
    <source>
        <strain evidence="2">Prilba</strain>
    </source>
</reference>
<keyword evidence="3" id="KW-1185">Reference proteome</keyword>
<dbReference type="OrthoDB" id="19039at2759"/>
<evidence type="ECO:0000256" key="1">
    <source>
        <dbReference type="SAM" id="MobiDB-lite"/>
    </source>
</evidence>
<proteinExistence type="predicted"/>
<sequence length="189" mass="21034">MQARRRLRGRRPRRGSYPARFAPGTDVEMITPDLEEAFVSKMPLRIVPPAGTIRRILSPLAGEAVFISDAPSNKVPAKTRSRVPHDARHPPPSPMLTYRLGETNGERRGTPHERRVALPPHSRAFIPLASGHLPGFCLHRASMYRIYYKTENVTPADIASDSRFTPVIVRNGGALPSGRWQVVDVIDGF</sequence>
<name>A0A9P5N4J3_9AGAM</name>
<comment type="caution">
    <text evidence="2">The sequence shown here is derived from an EMBL/GenBank/DDBJ whole genome shotgun (WGS) entry which is preliminary data.</text>
</comment>
<evidence type="ECO:0000313" key="3">
    <source>
        <dbReference type="Proteomes" id="UP000759537"/>
    </source>
</evidence>
<organism evidence="2 3">
    <name type="scientific">Russula ochroleuca</name>
    <dbReference type="NCBI Taxonomy" id="152965"/>
    <lineage>
        <taxon>Eukaryota</taxon>
        <taxon>Fungi</taxon>
        <taxon>Dikarya</taxon>
        <taxon>Basidiomycota</taxon>
        <taxon>Agaricomycotina</taxon>
        <taxon>Agaricomycetes</taxon>
        <taxon>Russulales</taxon>
        <taxon>Russulaceae</taxon>
        <taxon>Russula</taxon>
    </lineage>
</organism>
<feature type="compositionally biased region" description="Basic and acidic residues" evidence="1">
    <location>
        <begin position="104"/>
        <end position="113"/>
    </location>
</feature>
<reference evidence="2" key="1">
    <citation type="submission" date="2019-10" db="EMBL/GenBank/DDBJ databases">
        <authorList>
            <consortium name="DOE Joint Genome Institute"/>
            <person name="Kuo A."/>
            <person name="Miyauchi S."/>
            <person name="Kiss E."/>
            <person name="Drula E."/>
            <person name="Kohler A."/>
            <person name="Sanchez-Garcia M."/>
            <person name="Andreopoulos B."/>
            <person name="Barry K.W."/>
            <person name="Bonito G."/>
            <person name="Buee M."/>
            <person name="Carver A."/>
            <person name="Chen C."/>
            <person name="Cichocki N."/>
            <person name="Clum A."/>
            <person name="Culley D."/>
            <person name="Crous P.W."/>
            <person name="Fauchery L."/>
            <person name="Girlanda M."/>
            <person name="Hayes R."/>
            <person name="Keri Z."/>
            <person name="LaButti K."/>
            <person name="Lipzen A."/>
            <person name="Lombard V."/>
            <person name="Magnuson J."/>
            <person name="Maillard F."/>
            <person name="Morin E."/>
            <person name="Murat C."/>
            <person name="Nolan M."/>
            <person name="Ohm R."/>
            <person name="Pangilinan J."/>
            <person name="Pereira M."/>
            <person name="Perotto S."/>
            <person name="Peter M."/>
            <person name="Riley R."/>
            <person name="Sitrit Y."/>
            <person name="Stielow B."/>
            <person name="Szollosi G."/>
            <person name="Zifcakova L."/>
            <person name="Stursova M."/>
            <person name="Spatafora J.W."/>
            <person name="Tedersoo L."/>
            <person name="Vaario L.-M."/>
            <person name="Yamada A."/>
            <person name="Yan M."/>
            <person name="Wang P."/>
            <person name="Xu J."/>
            <person name="Bruns T."/>
            <person name="Baldrian P."/>
            <person name="Vilgalys R."/>
            <person name="Henrissat B."/>
            <person name="Grigoriev I.V."/>
            <person name="Hibbett D."/>
            <person name="Nagy L.G."/>
            <person name="Martin F.M."/>
        </authorList>
    </citation>
    <scope>NUCLEOTIDE SEQUENCE</scope>
    <source>
        <strain evidence="2">Prilba</strain>
    </source>
</reference>
<gene>
    <name evidence="2" type="ORF">DFH94DRAFT_842243</name>
</gene>
<dbReference type="AlphaFoldDB" id="A0A9P5N4J3"/>